<protein>
    <recommendedName>
        <fullName evidence="1">Alcohol dehydrogenase-like N-terminal domain-containing protein</fullName>
    </recommendedName>
</protein>
<accession>A0A0C9VXB7</accession>
<dbReference type="Gene3D" id="3.40.50.720">
    <property type="entry name" value="NAD(P)-binding Rossmann-like Domain"/>
    <property type="match status" value="2"/>
</dbReference>
<evidence type="ECO:0000259" key="1">
    <source>
        <dbReference type="Pfam" id="PF08240"/>
    </source>
</evidence>
<dbReference type="InterPro" id="IPR036291">
    <property type="entry name" value="NAD(P)-bd_dom_sf"/>
</dbReference>
<dbReference type="Proteomes" id="UP000054279">
    <property type="component" value="Unassembled WGS sequence"/>
</dbReference>
<proteinExistence type="predicted"/>
<sequence length="269" mass="28867">MASPVCLSYPFVIPSYALITPLPNPGTILGCDFSGIIAAVGPSVTTSVKVGDQVAGFIQGGHFKDRGAFAEYLKTPADLVGLCLRAPRLGLTKPPVKVKGEKRVFDYGGSTSVGLFVIQLLAAAGYKVTTVSSPRNFDGSIIGALDTQGASEGQLLAVKAFGPEGKGKIVTILGPKDEAVAYNPNIMIQPTLIYTSLRREFSFREVFPASKQDKDHMATFLRKVPELMKSGAIKPHYVKLWEGGLDGIEGGLAYMKERRLSVEKLVYKI</sequence>
<dbReference type="GO" id="GO:0016651">
    <property type="term" value="F:oxidoreductase activity, acting on NAD(P)H"/>
    <property type="evidence" value="ECO:0007669"/>
    <property type="project" value="InterPro"/>
</dbReference>
<evidence type="ECO:0000313" key="3">
    <source>
        <dbReference type="Proteomes" id="UP000054279"/>
    </source>
</evidence>
<organism evidence="2 3">
    <name type="scientific">Sphaerobolus stellatus (strain SS14)</name>
    <dbReference type="NCBI Taxonomy" id="990650"/>
    <lineage>
        <taxon>Eukaryota</taxon>
        <taxon>Fungi</taxon>
        <taxon>Dikarya</taxon>
        <taxon>Basidiomycota</taxon>
        <taxon>Agaricomycotina</taxon>
        <taxon>Agaricomycetes</taxon>
        <taxon>Phallomycetidae</taxon>
        <taxon>Geastrales</taxon>
        <taxon>Sphaerobolaceae</taxon>
        <taxon>Sphaerobolus</taxon>
    </lineage>
</organism>
<dbReference type="AlphaFoldDB" id="A0A0C9VXB7"/>
<dbReference type="Pfam" id="PF08240">
    <property type="entry name" value="ADH_N"/>
    <property type="match status" value="1"/>
</dbReference>
<dbReference type="PANTHER" id="PTHR45348">
    <property type="entry name" value="HYPOTHETICAL OXIDOREDUCTASE (EUROFUNG)"/>
    <property type="match status" value="1"/>
</dbReference>
<dbReference type="OrthoDB" id="10257049at2759"/>
<dbReference type="EMBL" id="KN837126">
    <property type="protein sequence ID" value="KIJ43041.1"/>
    <property type="molecule type" value="Genomic_DNA"/>
</dbReference>
<dbReference type="PANTHER" id="PTHR45348:SF2">
    <property type="entry name" value="ZINC-TYPE ALCOHOL DEHYDROGENASE-LIKE PROTEIN C2E1P3.01"/>
    <property type="match status" value="1"/>
</dbReference>
<reference evidence="2 3" key="1">
    <citation type="submission" date="2014-06" db="EMBL/GenBank/DDBJ databases">
        <title>Evolutionary Origins and Diversification of the Mycorrhizal Mutualists.</title>
        <authorList>
            <consortium name="DOE Joint Genome Institute"/>
            <consortium name="Mycorrhizal Genomics Consortium"/>
            <person name="Kohler A."/>
            <person name="Kuo A."/>
            <person name="Nagy L.G."/>
            <person name="Floudas D."/>
            <person name="Copeland A."/>
            <person name="Barry K.W."/>
            <person name="Cichocki N."/>
            <person name="Veneault-Fourrey C."/>
            <person name="LaButti K."/>
            <person name="Lindquist E.A."/>
            <person name="Lipzen A."/>
            <person name="Lundell T."/>
            <person name="Morin E."/>
            <person name="Murat C."/>
            <person name="Riley R."/>
            <person name="Ohm R."/>
            <person name="Sun H."/>
            <person name="Tunlid A."/>
            <person name="Henrissat B."/>
            <person name="Grigoriev I.V."/>
            <person name="Hibbett D.S."/>
            <person name="Martin F."/>
        </authorList>
    </citation>
    <scope>NUCLEOTIDE SEQUENCE [LARGE SCALE GENOMIC DNA]</scope>
    <source>
        <strain evidence="2 3">SS14</strain>
    </source>
</reference>
<dbReference type="InterPro" id="IPR047122">
    <property type="entry name" value="Trans-enoyl_RdTase-like"/>
</dbReference>
<dbReference type="HOGENOM" id="CLU_026673_16_1_1"/>
<evidence type="ECO:0000313" key="2">
    <source>
        <dbReference type="EMBL" id="KIJ43041.1"/>
    </source>
</evidence>
<dbReference type="InterPro" id="IPR011032">
    <property type="entry name" value="GroES-like_sf"/>
</dbReference>
<dbReference type="SUPFAM" id="SSF50129">
    <property type="entry name" value="GroES-like"/>
    <property type="match status" value="1"/>
</dbReference>
<gene>
    <name evidence="2" type="ORF">M422DRAFT_253830</name>
</gene>
<dbReference type="SUPFAM" id="SSF51735">
    <property type="entry name" value="NAD(P)-binding Rossmann-fold domains"/>
    <property type="match status" value="1"/>
</dbReference>
<name>A0A0C9VXB7_SPHS4</name>
<dbReference type="InterPro" id="IPR013154">
    <property type="entry name" value="ADH-like_N"/>
</dbReference>
<dbReference type="Gene3D" id="3.90.180.10">
    <property type="entry name" value="Medium-chain alcohol dehydrogenases, catalytic domain"/>
    <property type="match status" value="2"/>
</dbReference>
<feature type="domain" description="Alcohol dehydrogenase-like N-terminal" evidence="1">
    <location>
        <begin position="23"/>
        <end position="80"/>
    </location>
</feature>
<keyword evidence="3" id="KW-1185">Reference proteome</keyword>